<organism evidence="4 5">
    <name type="scientific">Oceaniferula marina</name>
    <dbReference type="NCBI Taxonomy" id="2748318"/>
    <lineage>
        <taxon>Bacteria</taxon>
        <taxon>Pseudomonadati</taxon>
        <taxon>Verrucomicrobiota</taxon>
        <taxon>Verrucomicrobiia</taxon>
        <taxon>Verrucomicrobiales</taxon>
        <taxon>Verrucomicrobiaceae</taxon>
        <taxon>Oceaniferula</taxon>
    </lineage>
</organism>
<dbReference type="GO" id="GO:0005829">
    <property type="term" value="C:cytosol"/>
    <property type="evidence" value="ECO:0007669"/>
    <property type="project" value="TreeGrafter"/>
</dbReference>
<dbReference type="SMART" id="SM01120">
    <property type="entry name" value="Dak2"/>
    <property type="match status" value="1"/>
</dbReference>
<dbReference type="InterPro" id="IPR036117">
    <property type="entry name" value="DhaL_dom_sf"/>
</dbReference>
<dbReference type="Gene3D" id="1.25.40.340">
    <property type="match status" value="1"/>
</dbReference>
<keyword evidence="5" id="KW-1185">Reference proteome</keyword>
<dbReference type="GO" id="GO:0019563">
    <property type="term" value="P:glycerol catabolic process"/>
    <property type="evidence" value="ECO:0007669"/>
    <property type="project" value="TreeGrafter"/>
</dbReference>
<dbReference type="InterPro" id="IPR050861">
    <property type="entry name" value="Dihydroxyacetone_Kinase"/>
</dbReference>
<evidence type="ECO:0000313" key="4">
    <source>
        <dbReference type="EMBL" id="NWK54701.1"/>
    </source>
</evidence>
<protein>
    <submittedName>
        <fullName evidence="4">DAK2 domain-containing protein</fullName>
    </submittedName>
</protein>
<feature type="domain" description="DhaL" evidence="3">
    <location>
        <begin position="8"/>
        <end position="203"/>
    </location>
</feature>
<dbReference type="EMBL" id="JACBAZ010000001">
    <property type="protein sequence ID" value="NWK54701.1"/>
    <property type="molecule type" value="Genomic_DNA"/>
</dbReference>
<dbReference type="Proteomes" id="UP000557872">
    <property type="component" value="Unassembled WGS sequence"/>
</dbReference>
<proteinExistence type="predicted"/>
<gene>
    <name evidence="4" type="ORF">HW115_03700</name>
</gene>
<keyword evidence="1" id="KW-0808">Transferase</keyword>
<dbReference type="PANTHER" id="PTHR28629">
    <property type="entry name" value="TRIOKINASE/FMN CYCLASE"/>
    <property type="match status" value="1"/>
</dbReference>
<dbReference type="SUPFAM" id="SSF101473">
    <property type="entry name" value="DhaL-like"/>
    <property type="match status" value="1"/>
</dbReference>
<keyword evidence="2" id="KW-0418">Kinase</keyword>
<dbReference type="GO" id="GO:0004371">
    <property type="term" value="F:glycerone kinase activity"/>
    <property type="evidence" value="ECO:0007669"/>
    <property type="project" value="InterPro"/>
</dbReference>
<dbReference type="RefSeq" id="WP_178931212.1">
    <property type="nucleotide sequence ID" value="NZ_JACBAZ010000001.1"/>
</dbReference>
<evidence type="ECO:0000259" key="3">
    <source>
        <dbReference type="PROSITE" id="PS51480"/>
    </source>
</evidence>
<comment type="caution">
    <text evidence="4">The sequence shown here is derived from an EMBL/GenBank/DDBJ whole genome shotgun (WGS) entry which is preliminary data.</text>
</comment>
<evidence type="ECO:0000256" key="1">
    <source>
        <dbReference type="ARBA" id="ARBA00022679"/>
    </source>
</evidence>
<accession>A0A851GFY1</accession>
<sequence>MTTSLTLDHLKAMFAAGLTAVTEAKEELSSLDAATGDGDHGTAICQAMTAICNTADKGTDLKQSLNDMGFAAMMESCGSTSTLIGALLLGMSDGVDGNELSPAAVATMFNSGLANLRQQTKADIGDKTMMDALIPAITAIDTHQGSDLSTMFNTAAKAAADGRDATKDMVAKFGRARNLGDRVIGHTDAGATSIALIFQAFANSLD</sequence>
<evidence type="ECO:0000313" key="5">
    <source>
        <dbReference type="Proteomes" id="UP000557872"/>
    </source>
</evidence>
<dbReference type="FunFam" id="1.25.40.340:FF:000002">
    <property type="entry name" value="Dihydroxyacetone kinase, L subunit"/>
    <property type="match status" value="1"/>
</dbReference>
<dbReference type="PROSITE" id="PS51480">
    <property type="entry name" value="DHAL"/>
    <property type="match status" value="1"/>
</dbReference>
<reference evidence="4 5" key="1">
    <citation type="submission" date="2020-07" db="EMBL/GenBank/DDBJ databases">
        <title>Roseicoccus Jingziensis gen. nov., sp. nov., isolated from coastal seawater.</title>
        <authorList>
            <person name="Feng X."/>
        </authorList>
    </citation>
    <scope>NUCLEOTIDE SEQUENCE [LARGE SCALE GENOMIC DNA]</scope>
    <source>
        <strain evidence="4 5">N1E253</strain>
    </source>
</reference>
<dbReference type="AlphaFoldDB" id="A0A851GFY1"/>
<dbReference type="PANTHER" id="PTHR28629:SF4">
    <property type="entry name" value="TRIOKINASE_FMN CYCLASE"/>
    <property type="match status" value="1"/>
</dbReference>
<dbReference type="Pfam" id="PF02734">
    <property type="entry name" value="Dak2"/>
    <property type="match status" value="1"/>
</dbReference>
<evidence type="ECO:0000256" key="2">
    <source>
        <dbReference type="ARBA" id="ARBA00022777"/>
    </source>
</evidence>
<dbReference type="InterPro" id="IPR004007">
    <property type="entry name" value="DhaL_dom"/>
</dbReference>
<name>A0A851GFY1_9BACT</name>